<dbReference type="PANTHER" id="PTHR43498">
    <property type="entry name" value="FERREDOXIN:COB-COM HETERODISULFIDE REDUCTASE SUBUNIT A"/>
    <property type="match status" value="1"/>
</dbReference>
<dbReference type="Gene3D" id="3.30.70.20">
    <property type="match status" value="1"/>
</dbReference>
<protein>
    <recommendedName>
        <fullName evidence="9">4Fe-4S ferredoxin-type domain-containing protein</fullName>
    </recommendedName>
</protein>
<reference evidence="10" key="1">
    <citation type="journal article" date="2014" name="Front. Microbiol.">
        <title>High frequency of phylogenetically diverse reductive dehalogenase-homologous genes in deep subseafloor sedimentary metagenomes.</title>
        <authorList>
            <person name="Kawai M."/>
            <person name="Futagami T."/>
            <person name="Toyoda A."/>
            <person name="Takaki Y."/>
            <person name="Nishi S."/>
            <person name="Hori S."/>
            <person name="Arai W."/>
            <person name="Tsubouchi T."/>
            <person name="Morono Y."/>
            <person name="Uchiyama I."/>
            <person name="Ito T."/>
            <person name="Fujiyama A."/>
            <person name="Inagaki F."/>
            <person name="Takami H."/>
        </authorList>
    </citation>
    <scope>NUCLEOTIDE SEQUENCE</scope>
    <source>
        <strain evidence="10">Expedition CK06-06</strain>
    </source>
</reference>
<dbReference type="PANTHER" id="PTHR43498:SF1">
    <property type="entry name" value="COB--COM HETERODISULFIDE REDUCTASE IRON-SULFUR SUBUNIT A"/>
    <property type="match status" value="1"/>
</dbReference>
<dbReference type="InterPro" id="IPR017900">
    <property type="entry name" value="4Fe4S_Fe_S_CS"/>
</dbReference>
<feature type="domain" description="4Fe-4S ferredoxin-type" evidence="9">
    <location>
        <begin position="80"/>
        <end position="114"/>
    </location>
</feature>
<keyword evidence="5" id="KW-0285">Flavoprotein</keyword>
<dbReference type="InterPro" id="IPR036188">
    <property type="entry name" value="FAD/NAD-bd_sf"/>
</dbReference>
<dbReference type="Pfam" id="PF07992">
    <property type="entry name" value="Pyr_redox_2"/>
    <property type="match status" value="1"/>
</dbReference>
<organism evidence="10">
    <name type="scientific">marine sediment metagenome</name>
    <dbReference type="NCBI Taxonomy" id="412755"/>
    <lineage>
        <taxon>unclassified sequences</taxon>
        <taxon>metagenomes</taxon>
        <taxon>ecological metagenomes</taxon>
    </lineage>
</organism>
<dbReference type="PROSITE" id="PS00198">
    <property type="entry name" value="4FE4S_FER_1"/>
    <property type="match status" value="1"/>
</dbReference>
<keyword evidence="8" id="KW-0411">Iron-sulfur</keyword>
<evidence type="ECO:0000256" key="8">
    <source>
        <dbReference type="ARBA" id="ARBA00023014"/>
    </source>
</evidence>
<evidence type="ECO:0000256" key="5">
    <source>
        <dbReference type="ARBA" id="ARBA00022827"/>
    </source>
</evidence>
<dbReference type="SUPFAM" id="SSF54862">
    <property type="entry name" value="4Fe-4S ferredoxins"/>
    <property type="match status" value="1"/>
</dbReference>
<keyword evidence="6" id="KW-0560">Oxidoreductase</keyword>
<dbReference type="Gene3D" id="3.50.50.60">
    <property type="entry name" value="FAD/NAD(P)-binding domain"/>
    <property type="match status" value="1"/>
</dbReference>
<keyword evidence="4" id="KW-0479">Metal-binding</keyword>
<comment type="cofactor">
    <cofactor evidence="1">
        <name>FAD</name>
        <dbReference type="ChEBI" id="CHEBI:57692"/>
    </cofactor>
</comment>
<keyword evidence="7" id="KW-0408">Iron</keyword>
<proteinExistence type="inferred from homology"/>
<comment type="caution">
    <text evidence="10">The sequence shown here is derived from an EMBL/GenBank/DDBJ whole genome shotgun (WGS) entry which is preliminary data.</text>
</comment>
<dbReference type="InterPro" id="IPR017896">
    <property type="entry name" value="4Fe4S_Fe-S-bd"/>
</dbReference>
<evidence type="ECO:0000256" key="6">
    <source>
        <dbReference type="ARBA" id="ARBA00023002"/>
    </source>
</evidence>
<sequence>MGRGAIGFAHRGSKREVQPAFDVQSEVCQTCGACFNICPTEAIKLERITKNVPRPLLSEFECGLTERPAIHIPFAQAVPNCAIVDEEYCVHLKNGDCKVCLEFCEADAINFDDKEQLQKLNVGSLVLTSGASTVSPEVKTEYGYGRYPNVVSSMQFERILSASGPYGGHVQRPSDRKVPKKIAWIQCVGSRDCKLGKGYCSSVCCMYAIKEAVIAKEHMGENLNNASIFYIDIRTYGKDFDKYYEKAKNELGIRFIRQRNANIREDAETHNLFLKYENEDGKLTEEEFDLVVLSIGFSPSEDSIELANKLSIELNKYNFVKTDEFNPLQTSRKGVFIAGNFQGPKDIPETVAQSSGIGSKVGEILKDARWTETKKKEYVPEIDVAGQEPRLGVFICRCGINIGAYVNVPEVVEYAKTLPNVVYVEENIYTCSADTQEIIKDRIKEHKL</sequence>
<accession>X1GIG6</accession>
<dbReference type="Pfam" id="PF00037">
    <property type="entry name" value="Fer4"/>
    <property type="match status" value="1"/>
</dbReference>
<evidence type="ECO:0000256" key="2">
    <source>
        <dbReference type="ARBA" id="ARBA00006561"/>
    </source>
</evidence>
<dbReference type="GO" id="GO:0046872">
    <property type="term" value="F:metal ion binding"/>
    <property type="evidence" value="ECO:0007669"/>
    <property type="project" value="UniProtKB-KW"/>
</dbReference>
<evidence type="ECO:0000256" key="3">
    <source>
        <dbReference type="ARBA" id="ARBA00022485"/>
    </source>
</evidence>
<dbReference type="SUPFAM" id="SSF51905">
    <property type="entry name" value="FAD/NAD(P)-binding domain"/>
    <property type="match status" value="1"/>
</dbReference>
<evidence type="ECO:0000259" key="9">
    <source>
        <dbReference type="PROSITE" id="PS51379"/>
    </source>
</evidence>
<dbReference type="InterPro" id="IPR039650">
    <property type="entry name" value="HdrA-like"/>
</dbReference>
<evidence type="ECO:0000256" key="1">
    <source>
        <dbReference type="ARBA" id="ARBA00001974"/>
    </source>
</evidence>
<gene>
    <name evidence="10" type="ORF">S03H2_11336</name>
</gene>
<dbReference type="AlphaFoldDB" id="X1GIG6"/>
<comment type="similarity">
    <text evidence="2">Belongs to the HdrA family.</text>
</comment>
<evidence type="ECO:0000256" key="4">
    <source>
        <dbReference type="ARBA" id="ARBA00022723"/>
    </source>
</evidence>
<name>X1GIG6_9ZZZZ</name>
<evidence type="ECO:0000256" key="7">
    <source>
        <dbReference type="ARBA" id="ARBA00023004"/>
    </source>
</evidence>
<feature type="domain" description="4Fe-4S ferredoxin-type" evidence="9">
    <location>
        <begin position="19"/>
        <end position="48"/>
    </location>
</feature>
<keyword evidence="3" id="KW-0004">4Fe-4S</keyword>
<dbReference type="GO" id="GO:0016491">
    <property type="term" value="F:oxidoreductase activity"/>
    <property type="evidence" value="ECO:0007669"/>
    <property type="project" value="UniProtKB-KW"/>
</dbReference>
<feature type="non-terminal residue" evidence="10">
    <location>
        <position position="448"/>
    </location>
</feature>
<dbReference type="GO" id="GO:0051539">
    <property type="term" value="F:4 iron, 4 sulfur cluster binding"/>
    <property type="evidence" value="ECO:0007669"/>
    <property type="project" value="UniProtKB-KW"/>
</dbReference>
<dbReference type="PROSITE" id="PS51379">
    <property type="entry name" value="4FE4S_FER_2"/>
    <property type="match status" value="2"/>
</dbReference>
<evidence type="ECO:0000313" key="10">
    <source>
        <dbReference type="EMBL" id="GAH41409.1"/>
    </source>
</evidence>
<dbReference type="InterPro" id="IPR023753">
    <property type="entry name" value="FAD/NAD-binding_dom"/>
</dbReference>
<keyword evidence="5" id="KW-0274">FAD</keyword>
<dbReference type="EMBL" id="BARU01005792">
    <property type="protein sequence ID" value="GAH41409.1"/>
    <property type="molecule type" value="Genomic_DNA"/>
</dbReference>